<comment type="caution">
    <text evidence="3">The sequence shown here is derived from an EMBL/GenBank/DDBJ whole genome shotgun (WGS) entry which is preliminary data.</text>
</comment>
<keyword evidence="4" id="KW-1185">Reference proteome</keyword>
<dbReference type="Proteomes" id="UP000263486">
    <property type="component" value="Unassembled WGS sequence"/>
</dbReference>
<dbReference type="NCBIfam" id="NF033563">
    <property type="entry name" value="transpos_IS30"/>
    <property type="match status" value="1"/>
</dbReference>
<feature type="domain" description="Integrase catalytic" evidence="2">
    <location>
        <begin position="163"/>
        <end position="325"/>
    </location>
</feature>
<dbReference type="InterPro" id="IPR051917">
    <property type="entry name" value="Transposase-Integrase"/>
</dbReference>
<sequence>MCEQTLMEVSMNREHITILERESILKFLTLGYSNAEIGRQLGRDRATIGREIKRNTIDGEYSPFKAQLAYQERKKKCGAKNILKKSILLIDIQKKLENSWTPEQIAGRAKIDKLYNISFKTIYRAIEAGFLSEGAIKLLPRKGKVKKNGVKEKRGTIPDKKMIEERPQEANDRSEIGHYESDTIVGAEHKGAIMTYVCRKTRFLIAELMPDRKAETFNKATLENFKYIPEKLVKTFTSDNGKEFSGFKELEEKLEIKTYFANPYHSWERGTNENTNGLLRRFFKKGTDFLKLTKEEVNIAVQKINNRPRKCLGWKTPHEEFWGEPGVAFNLTI</sequence>
<dbReference type="InterPro" id="IPR012337">
    <property type="entry name" value="RNaseH-like_sf"/>
</dbReference>
<dbReference type="EMBL" id="QUAJ01000073">
    <property type="protein sequence ID" value="REI39219.1"/>
    <property type="molecule type" value="Genomic_DNA"/>
</dbReference>
<dbReference type="InterPro" id="IPR001584">
    <property type="entry name" value="Integrase_cat-core"/>
</dbReference>
<dbReference type="Pfam" id="PF13936">
    <property type="entry name" value="HTH_38"/>
    <property type="match status" value="1"/>
</dbReference>
<dbReference type="InterPro" id="IPR053392">
    <property type="entry name" value="Transposase_IS30-like"/>
</dbReference>
<dbReference type="Gene3D" id="3.30.420.10">
    <property type="entry name" value="Ribonuclease H-like superfamily/Ribonuclease H"/>
    <property type="match status" value="1"/>
</dbReference>
<dbReference type="PANTHER" id="PTHR10948:SF23">
    <property type="entry name" value="TRANSPOSASE INSI FOR INSERTION SEQUENCE ELEMENT IS30A-RELATED"/>
    <property type="match status" value="1"/>
</dbReference>
<evidence type="ECO:0000313" key="4">
    <source>
        <dbReference type="Proteomes" id="UP000263486"/>
    </source>
</evidence>
<dbReference type="InterPro" id="IPR025246">
    <property type="entry name" value="IS30-like_HTH"/>
</dbReference>
<evidence type="ECO:0000256" key="1">
    <source>
        <dbReference type="ARBA" id="ARBA00023172"/>
    </source>
</evidence>
<dbReference type="PANTHER" id="PTHR10948">
    <property type="entry name" value="TRANSPOSASE"/>
    <property type="match status" value="1"/>
</dbReference>
<dbReference type="Pfam" id="PF00665">
    <property type="entry name" value="rve"/>
    <property type="match status" value="1"/>
</dbReference>
<keyword evidence="1" id="KW-0233">DNA recombination</keyword>
<dbReference type="InterPro" id="IPR036397">
    <property type="entry name" value="RNaseH_sf"/>
</dbReference>
<protein>
    <submittedName>
        <fullName evidence="3">IS30 family transposase</fullName>
    </submittedName>
</protein>
<name>A0ABX9KCM9_9FUSO</name>
<organism evidence="3 4">
    <name type="scientific">Psychrilyobacter piezotolerans</name>
    <dbReference type="NCBI Taxonomy" id="2293438"/>
    <lineage>
        <taxon>Bacteria</taxon>
        <taxon>Fusobacteriati</taxon>
        <taxon>Fusobacteriota</taxon>
        <taxon>Fusobacteriia</taxon>
        <taxon>Fusobacteriales</taxon>
        <taxon>Fusobacteriaceae</taxon>
        <taxon>Psychrilyobacter</taxon>
    </lineage>
</organism>
<evidence type="ECO:0000259" key="2">
    <source>
        <dbReference type="PROSITE" id="PS50994"/>
    </source>
</evidence>
<reference evidence="3 4" key="1">
    <citation type="submission" date="2018-08" db="EMBL/GenBank/DDBJ databases">
        <title>Draft genome sequence of Psychrilyobacter sp. strain SD5 isolated from Black Sea water.</title>
        <authorList>
            <person name="Yadav S."/>
            <person name="Villanueva L."/>
            <person name="Damste J.S.S."/>
        </authorList>
    </citation>
    <scope>NUCLEOTIDE SEQUENCE [LARGE SCALE GENOMIC DNA]</scope>
    <source>
        <strain evidence="3 4">SD5</strain>
    </source>
</reference>
<evidence type="ECO:0000313" key="3">
    <source>
        <dbReference type="EMBL" id="REI39219.1"/>
    </source>
</evidence>
<dbReference type="SUPFAM" id="SSF53098">
    <property type="entry name" value="Ribonuclease H-like"/>
    <property type="match status" value="1"/>
</dbReference>
<proteinExistence type="predicted"/>
<gene>
    <name evidence="3" type="ORF">DYH56_15685</name>
</gene>
<dbReference type="PROSITE" id="PS50994">
    <property type="entry name" value="INTEGRASE"/>
    <property type="match status" value="1"/>
</dbReference>
<accession>A0ABX9KCM9</accession>